<dbReference type="GO" id="GO:0005737">
    <property type="term" value="C:cytoplasm"/>
    <property type="evidence" value="ECO:0007669"/>
    <property type="project" value="TreeGrafter"/>
</dbReference>
<dbReference type="OrthoDB" id="9995210at2759"/>
<dbReference type="AlphaFoldDB" id="K0RNY9"/>
<accession>K0RNY9</accession>
<dbReference type="EMBL" id="AGNL01033900">
    <property type="protein sequence ID" value="EJK55498.1"/>
    <property type="molecule type" value="Genomic_DNA"/>
</dbReference>
<evidence type="ECO:0000256" key="1">
    <source>
        <dbReference type="ARBA" id="ARBA00022737"/>
    </source>
</evidence>
<evidence type="ECO:0000313" key="4">
    <source>
        <dbReference type="Proteomes" id="UP000266841"/>
    </source>
</evidence>
<organism evidence="3 4">
    <name type="scientific">Thalassiosira oceanica</name>
    <name type="common">Marine diatom</name>
    <dbReference type="NCBI Taxonomy" id="159749"/>
    <lineage>
        <taxon>Eukaryota</taxon>
        <taxon>Sar</taxon>
        <taxon>Stramenopiles</taxon>
        <taxon>Ochrophyta</taxon>
        <taxon>Bacillariophyta</taxon>
        <taxon>Coscinodiscophyceae</taxon>
        <taxon>Thalassiosirophycidae</taxon>
        <taxon>Thalassiosirales</taxon>
        <taxon>Thalassiosiraceae</taxon>
        <taxon>Thalassiosira</taxon>
    </lineage>
</organism>
<gene>
    <name evidence="3" type="ORF">THAOC_24769</name>
</gene>
<keyword evidence="1" id="KW-0677">Repeat</keyword>
<name>K0RNY9_THAOC</name>
<dbReference type="GO" id="GO:0051015">
    <property type="term" value="F:actin filament binding"/>
    <property type="evidence" value="ECO:0007669"/>
    <property type="project" value="TreeGrafter"/>
</dbReference>
<dbReference type="InterPro" id="IPR036770">
    <property type="entry name" value="Ankyrin_rpt-contain_sf"/>
</dbReference>
<reference evidence="3 4" key="1">
    <citation type="journal article" date="2012" name="Genome Biol.">
        <title>Genome and low-iron response of an oceanic diatom adapted to chronic iron limitation.</title>
        <authorList>
            <person name="Lommer M."/>
            <person name="Specht M."/>
            <person name="Roy A.S."/>
            <person name="Kraemer L."/>
            <person name="Andreson R."/>
            <person name="Gutowska M.A."/>
            <person name="Wolf J."/>
            <person name="Bergner S.V."/>
            <person name="Schilhabel M.B."/>
            <person name="Klostermeier U.C."/>
            <person name="Beiko R.G."/>
            <person name="Rosenstiel P."/>
            <person name="Hippler M."/>
            <person name="Laroche J."/>
        </authorList>
    </citation>
    <scope>NUCLEOTIDE SEQUENCE [LARGE SCALE GENOMIC DNA]</scope>
    <source>
        <strain evidence="3 4">CCMP1005</strain>
    </source>
</reference>
<keyword evidence="2" id="KW-0040">ANK repeat</keyword>
<dbReference type="SUPFAM" id="SSF48403">
    <property type="entry name" value="Ankyrin repeat"/>
    <property type="match status" value="1"/>
</dbReference>
<protein>
    <submittedName>
        <fullName evidence="3">Uncharacterized protein</fullName>
    </submittedName>
</protein>
<dbReference type="eggNOG" id="ENOG502T72I">
    <property type="taxonomic scope" value="Eukaryota"/>
</dbReference>
<dbReference type="InterPro" id="IPR052420">
    <property type="entry name" value="Espin/Espin-like"/>
</dbReference>
<sequence length="250" mass="27316">MSSHDSLKDKKSITEPLVLLFGLIETNNWLALENSFLVEPNRRKLFKYLAGLVAASSRFSNMTILHAVCRFRPPASLVRSIVELCPDAPSSKDSIHRTPLHVAAGTGATQSVIEVLVRAFPMACTMPDQDGRLPLHMACDSSCRLFEDESEGQQRNKPCYGVVSVLLSASPSSALLEDADGVCPTEYALLSDSDIETLYLIQRAARKVLRIKARLDSDRCKQASIVQNDSTSNTTTDVFSSRALMGALPS</sequence>
<dbReference type="GO" id="GO:0051017">
    <property type="term" value="P:actin filament bundle assembly"/>
    <property type="evidence" value="ECO:0007669"/>
    <property type="project" value="TreeGrafter"/>
</dbReference>
<dbReference type="OMA" id="CKQASIV"/>
<evidence type="ECO:0000256" key="2">
    <source>
        <dbReference type="ARBA" id="ARBA00023043"/>
    </source>
</evidence>
<dbReference type="PANTHER" id="PTHR24153">
    <property type="entry name" value="ESPIN"/>
    <property type="match status" value="1"/>
</dbReference>
<evidence type="ECO:0000313" key="3">
    <source>
        <dbReference type="EMBL" id="EJK55498.1"/>
    </source>
</evidence>
<dbReference type="Gene3D" id="1.25.40.20">
    <property type="entry name" value="Ankyrin repeat-containing domain"/>
    <property type="match status" value="1"/>
</dbReference>
<dbReference type="PANTHER" id="PTHR24153:SF8">
    <property type="entry name" value="FORKED, ISOFORM F"/>
    <property type="match status" value="1"/>
</dbReference>
<dbReference type="Proteomes" id="UP000266841">
    <property type="component" value="Unassembled WGS sequence"/>
</dbReference>
<proteinExistence type="predicted"/>
<comment type="caution">
    <text evidence="3">The sequence shown here is derived from an EMBL/GenBank/DDBJ whole genome shotgun (WGS) entry which is preliminary data.</text>
</comment>
<keyword evidence="4" id="KW-1185">Reference proteome</keyword>